<evidence type="ECO:0000313" key="2">
    <source>
        <dbReference type="Proteomes" id="UP000054262"/>
    </source>
</evidence>
<keyword evidence="2" id="KW-1185">Reference proteome</keyword>
<reference evidence="1 2" key="1">
    <citation type="submission" date="2006-11" db="EMBL/GenBank/DDBJ databases">
        <authorList>
            <person name="Giovannoni S."/>
            <person name="Vergin K."/>
            <person name="Ferriera S."/>
            <person name="Johnson J."/>
            <person name="Kravitz S."/>
            <person name="Beeson K."/>
            <person name="Sutton G."/>
            <person name="Rogers Y.-H."/>
            <person name="Friedman R."/>
            <person name="Frazier M."/>
            <person name="Venter J.C."/>
        </authorList>
    </citation>
    <scope>NUCLEOTIDE SEQUENCE [LARGE SCALE GENOMIC DNA]</scope>
    <source>
        <strain evidence="1 2">HTCC2181</strain>
    </source>
</reference>
<gene>
    <name evidence="1" type="ORF">MB2181_01180</name>
</gene>
<accession>A0P533</accession>
<proteinExistence type="predicted"/>
<dbReference type="AlphaFoldDB" id="A0P533"/>
<dbReference type="EMBL" id="AAUX01000001">
    <property type="protein sequence ID" value="EAV46643.1"/>
    <property type="molecule type" value="Genomic_DNA"/>
</dbReference>
<sequence length="44" mass="4541">MFLFLFGCMTTAAVVDTAGGAAVSTGELVVDTIDLITPDIFSDD</sequence>
<organism evidence="1 2">
    <name type="scientific">Methylophilales bacterium HTCC2181</name>
    <dbReference type="NCBI Taxonomy" id="383631"/>
    <lineage>
        <taxon>Bacteria</taxon>
        <taxon>Pseudomonadati</taxon>
        <taxon>Pseudomonadota</taxon>
        <taxon>Betaproteobacteria</taxon>
        <taxon>Nitrosomonadales</taxon>
        <taxon>OM43 clade</taxon>
    </lineage>
</organism>
<evidence type="ECO:0000313" key="1">
    <source>
        <dbReference type="EMBL" id="EAV46643.1"/>
    </source>
</evidence>
<dbReference type="Proteomes" id="UP000054262">
    <property type="component" value="Unassembled WGS sequence"/>
</dbReference>
<comment type="caution">
    <text evidence="1">The sequence shown here is derived from an EMBL/GenBank/DDBJ whole genome shotgun (WGS) entry which is preliminary data.</text>
</comment>
<name>A0P533_9PROT</name>
<protein>
    <submittedName>
        <fullName evidence="1">Uncharacterized protein</fullName>
    </submittedName>
</protein>